<dbReference type="Gene3D" id="2.40.170.20">
    <property type="entry name" value="TonB-dependent receptor, beta-barrel domain"/>
    <property type="match status" value="1"/>
</dbReference>
<dbReference type="InterPro" id="IPR041700">
    <property type="entry name" value="OMP_b-brl_3"/>
</dbReference>
<evidence type="ECO:0000259" key="6">
    <source>
        <dbReference type="Pfam" id="PF14905"/>
    </source>
</evidence>
<keyword evidence="3" id="KW-0998">Cell outer membrane</keyword>
<dbReference type="OrthoDB" id="905812at2"/>
<dbReference type="STRING" id="104663.SAMN04488121_103720"/>
<feature type="compositionally biased region" description="Polar residues" evidence="4">
    <location>
        <begin position="485"/>
        <end position="502"/>
    </location>
</feature>
<keyword evidence="7" id="KW-0675">Receptor</keyword>
<evidence type="ECO:0000256" key="5">
    <source>
        <dbReference type="SAM" id="SignalP"/>
    </source>
</evidence>
<feature type="signal peptide" evidence="5">
    <location>
        <begin position="1"/>
        <end position="22"/>
    </location>
</feature>
<feature type="region of interest" description="Disordered" evidence="4">
    <location>
        <begin position="189"/>
        <end position="226"/>
    </location>
</feature>
<dbReference type="RefSeq" id="WP_089833474.1">
    <property type="nucleotide sequence ID" value="NZ_FNBN01000003.1"/>
</dbReference>
<comment type="subcellular location">
    <subcellularLocation>
        <location evidence="1">Cell outer membrane</location>
    </subcellularLocation>
</comment>
<dbReference type="EMBL" id="FNBN01000003">
    <property type="protein sequence ID" value="SDG17517.1"/>
    <property type="molecule type" value="Genomic_DNA"/>
</dbReference>
<dbReference type="InterPro" id="IPR036942">
    <property type="entry name" value="Beta-barrel_TonB_sf"/>
</dbReference>
<name>A0A1G7S391_CHIFI</name>
<protein>
    <submittedName>
        <fullName evidence="7">Outer membrane receptor for ferrienterochelin and colicins</fullName>
    </submittedName>
</protein>
<accession>A0A1G7S391</accession>
<dbReference type="PANTHER" id="PTHR40980">
    <property type="entry name" value="PLUG DOMAIN-CONTAINING PROTEIN"/>
    <property type="match status" value="1"/>
</dbReference>
<evidence type="ECO:0000256" key="4">
    <source>
        <dbReference type="SAM" id="MobiDB-lite"/>
    </source>
</evidence>
<feature type="domain" description="Outer membrane protein beta-barrel" evidence="6">
    <location>
        <begin position="300"/>
        <end position="699"/>
    </location>
</feature>
<proteinExistence type="predicted"/>
<dbReference type="Gene3D" id="2.170.130.10">
    <property type="entry name" value="TonB-dependent receptor, plug domain"/>
    <property type="match status" value="1"/>
</dbReference>
<dbReference type="AlphaFoldDB" id="A0A1G7S391"/>
<evidence type="ECO:0000256" key="2">
    <source>
        <dbReference type="ARBA" id="ARBA00023136"/>
    </source>
</evidence>
<evidence type="ECO:0000256" key="3">
    <source>
        <dbReference type="ARBA" id="ARBA00023237"/>
    </source>
</evidence>
<dbReference type="GO" id="GO:0009279">
    <property type="term" value="C:cell outer membrane"/>
    <property type="evidence" value="ECO:0007669"/>
    <property type="project" value="UniProtKB-SubCell"/>
</dbReference>
<sequence length="721" mass="80554">MKKQLRPVYTVFLLAGSLTAMAQAPDSSHIKGLKTVTVTAQKPIIRREIDRLIYDMQADPDSKGSNVLEIMRKVPYLSVDVSGNILLKGNTSFRILVNGKPSALLERDPSQLLRTVPASTIQQIEVITTPPSKYDGEGLSGIINIVTIKRKADGYNGTINLSEKFPANGPGAGASFALKSGKLGISAFGGASKSDRPHARNDMQRHSGGESPAYLEQEGDRRSGRKSAYLGTEISFEADSLHLLTAQFNISGDNSDGKGYLLSDLSNSHTTLQHYYLNNNDEGKGNSMDAGINYQITSRKNKNNLLTFSYRYATNGKDQDYQQTFTDTINYFNPGYRQYDNETFREHAAQIDYVRSFRKFSMEAGVKGIWRTNTSDYSYEYYQPSSGKFEPDPSSNRFNGNQDVFSAYNAYTFSTKKWDVKGGVRVEQTFMSAAFQSDSMHVHKQFLNVLPSLLINRKLTNNSSLNLGITKRLKRPNIYRLNPFTDKSNPSSESTGNPALQPTSITDFQLSYSWSGKMSVNAGISYSYNNNMFMEIAAFDTARYITRSTIENNVKGGGLALNYSINYPILRWLNLNINGNTVYISVKGEQNATAVKLNTWIHMVNTAIAARLDKGWRLNASLNVIGRNQVSLQAYANAMVSSSFGFNKELIKDRLSCSAAINNPFTQYRDNRITTNGILFTQDTRTQEYFRTVNMSLNYNFGKLRQGIQKNKRGIKNDDGN</sequence>
<reference evidence="7 8" key="1">
    <citation type="submission" date="2016-10" db="EMBL/GenBank/DDBJ databases">
        <authorList>
            <person name="de Groot N.N."/>
        </authorList>
    </citation>
    <scope>NUCLEOTIDE SEQUENCE [LARGE SCALE GENOMIC DNA]</scope>
    <source>
        <strain evidence="7 8">DSM 527</strain>
    </source>
</reference>
<evidence type="ECO:0000313" key="7">
    <source>
        <dbReference type="EMBL" id="SDG17517.1"/>
    </source>
</evidence>
<evidence type="ECO:0000256" key="1">
    <source>
        <dbReference type="ARBA" id="ARBA00004442"/>
    </source>
</evidence>
<dbReference type="Pfam" id="PF14905">
    <property type="entry name" value="OMP_b-brl_3"/>
    <property type="match status" value="1"/>
</dbReference>
<feature type="region of interest" description="Disordered" evidence="4">
    <location>
        <begin position="481"/>
        <end position="502"/>
    </location>
</feature>
<dbReference type="Proteomes" id="UP000199045">
    <property type="component" value="Unassembled WGS sequence"/>
</dbReference>
<dbReference type="PANTHER" id="PTHR40980:SF4">
    <property type="entry name" value="TONB-DEPENDENT RECEPTOR-LIKE BETA-BARREL DOMAIN-CONTAINING PROTEIN"/>
    <property type="match status" value="1"/>
</dbReference>
<keyword evidence="5" id="KW-0732">Signal</keyword>
<feature type="chain" id="PRO_5011660804" evidence="5">
    <location>
        <begin position="23"/>
        <end position="721"/>
    </location>
</feature>
<dbReference type="SUPFAM" id="SSF56935">
    <property type="entry name" value="Porins"/>
    <property type="match status" value="1"/>
</dbReference>
<organism evidence="7 8">
    <name type="scientific">Chitinophaga filiformis</name>
    <name type="common">Myxococcus filiformis</name>
    <name type="synonym">Flexibacter filiformis</name>
    <dbReference type="NCBI Taxonomy" id="104663"/>
    <lineage>
        <taxon>Bacteria</taxon>
        <taxon>Pseudomonadati</taxon>
        <taxon>Bacteroidota</taxon>
        <taxon>Chitinophagia</taxon>
        <taxon>Chitinophagales</taxon>
        <taxon>Chitinophagaceae</taxon>
        <taxon>Chitinophaga</taxon>
    </lineage>
</organism>
<keyword evidence="2" id="KW-0472">Membrane</keyword>
<gene>
    <name evidence="7" type="ORF">SAMN04488121_103720</name>
</gene>
<feature type="compositionally biased region" description="Basic and acidic residues" evidence="4">
    <location>
        <begin position="193"/>
        <end position="208"/>
    </location>
</feature>
<evidence type="ECO:0000313" key="8">
    <source>
        <dbReference type="Proteomes" id="UP000199045"/>
    </source>
</evidence>
<dbReference type="InterPro" id="IPR037066">
    <property type="entry name" value="Plug_dom_sf"/>
</dbReference>